<keyword evidence="2 6" id="KW-1003">Cell membrane</keyword>
<dbReference type="PANTHER" id="PTHR38344:SF1">
    <property type="entry name" value="INORGANIC CARBON TRANSPORTER SUBUNIT DABA-RELATED"/>
    <property type="match status" value="1"/>
</dbReference>
<feature type="binding site" evidence="6">
    <location>
        <position position="560"/>
    </location>
    <ligand>
        <name>Zn(2+)</name>
        <dbReference type="ChEBI" id="CHEBI:29105"/>
    </ligand>
</feature>
<reference evidence="7 8" key="1">
    <citation type="submission" date="2018-11" db="EMBL/GenBank/DDBJ databases">
        <title>Genome squencing of methanotrophic bacteria isolated from alkaline groundwater in Korea.</title>
        <authorList>
            <person name="Nguyen L.N."/>
        </authorList>
    </citation>
    <scope>NUCLEOTIDE SEQUENCE [LARGE SCALE GENOMIC DNA]</scope>
    <source>
        <strain evidence="7 8">GW6</strain>
        <plasmid evidence="8">pgw6_1</plasmid>
    </source>
</reference>
<keyword evidence="7" id="KW-0614">Plasmid</keyword>
<evidence type="ECO:0000256" key="5">
    <source>
        <dbReference type="ARBA" id="ARBA00023136"/>
    </source>
</evidence>
<keyword evidence="1 6" id="KW-0813">Transport</keyword>
<comment type="function">
    <text evidence="6">Part of an energy-coupled inorganic carbon pump.</text>
</comment>
<dbReference type="HAMAP" id="MF_01871">
    <property type="entry name" value="DabA"/>
    <property type="match status" value="1"/>
</dbReference>
<dbReference type="KEGG" id="mros:EHO51_19180"/>
<keyword evidence="4 6" id="KW-0862">Zinc</keyword>
<evidence type="ECO:0000256" key="2">
    <source>
        <dbReference type="ARBA" id="ARBA00022475"/>
    </source>
</evidence>
<gene>
    <name evidence="6" type="primary">dabA</name>
    <name evidence="7" type="ORF">EHO51_19180</name>
</gene>
<evidence type="ECO:0000256" key="4">
    <source>
        <dbReference type="ARBA" id="ARBA00022833"/>
    </source>
</evidence>
<proteinExistence type="inferred from homology"/>
<accession>A0A3G8MAA1</accession>
<dbReference type="InterPro" id="IPR018752">
    <property type="entry name" value="DabA"/>
</dbReference>
<comment type="subcellular location">
    <subcellularLocation>
        <location evidence="6">Cell membrane</location>
        <topology evidence="6">Peripheral membrane protein</topology>
    </subcellularLocation>
</comment>
<evidence type="ECO:0000313" key="8">
    <source>
        <dbReference type="Proteomes" id="UP000273982"/>
    </source>
</evidence>
<feature type="binding site" evidence="6">
    <location>
        <position position="575"/>
    </location>
    <ligand>
        <name>Zn(2+)</name>
        <dbReference type="ChEBI" id="CHEBI:29105"/>
    </ligand>
</feature>
<organism evidence="7 8">
    <name type="scientific">Methylocystis rosea</name>
    <dbReference type="NCBI Taxonomy" id="173366"/>
    <lineage>
        <taxon>Bacteria</taxon>
        <taxon>Pseudomonadati</taxon>
        <taxon>Pseudomonadota</taxon>
        <taxon>Alphaproteobacteria</taxon>
        <taxon>Hyphomicrobiales</taxon>
        <taxon>Methylocystaceae</taxon>
        <taxon>Methylocystis</taxon>
    </lineage>
</organism>
<dbReference type="RefSeq" id="WP_124740437.1">
    <property type="nucleotide sequence ID" value="NZ_CP034087.1"/>
</dbReference>
<geneLocation type="plasmid" evidence="8">
    <name>pgw6_1</name>
</geneLocation>
<keyword evidence="3 6" id="KW-0479">Metal-binding</keyword>
<dbReference type="PANTHER" id="PTHR38344">
    <property type="entry name" value="UPF0753 PROTEIN AQ_863"/>
    <property type="match status" value="1"/>
</dbReference>
<feature type="binding site" evidence="6">
    <location>
        <position position="376"/>
    </location>
    <ligand>
        <name>Zn(2+)</name>
        <dbReference type="ChEBI" id="CHEBI:29105"/>
    </ligand>
</feature>
<evidence type="ECO:0000256" key="1">
    <source>
        <dbReference type="ARBA" id="ARBA00022448"/>
    </source>
</evidence>
<comment type="cofactor">
    <cofactor evidence="6">
        <name>Zn(2+)</name>
        <dbReference type="ChEBI" id="CHEBI:29105"/>
    </cofactor>
</comment>
<dbReference type="GO" id="GO:0008270">
    <property type="term" value="F:zinc ion binding"/>
    <property type="evidence" value="ECO:0007669"/>
    <property type="project" value="UniProtKB-UniRule"/>
</dbReference>
<evidence type="ECO:0000256" key="3">
    <source>
        <dbReference type="ARBA" id="ARBA00022723"/>
    </source>
</evidence>
<comment type="similarity">
    <text evidence="6">Belongs to the inorganic carbon transporter (TC 9.A.2) DabA family.</text>
</comment>
<name>A0A3G8MAA1_9HYPH</name>
<dbReference type="Proteomes" id="UP000273982">
    <property type="component" value="Plasmid pGW6_1"/>
</dbReference>
<dbReference type="GO" id="GO:0005886">
    <property type="term" value="C:plasma membrane"/>
    <property type="evidence" value="ECO:0007669"/>
    <property type="project" value="UniProtKB-SubCell"/>
</dbReference>
<dbReference type="EMBL" id="CP034087">
    <property type="protein sequence ID" value="AZG78929.1"/>
    <property type="molecule type" value="Genomic_DNA"/>
</dbReference>
<dbReference type="AlphaFoldDB" id="A0A3G8MAA1"/>
<dbReference type="Pfam" id="PF10070">
    <property type="entry name" value="DabA"/>
    <property type="match status" value="1"/>
</dbReference>
<evidence type="ECO:0000256" key="6">
    <source>
        <dbReference type="HAMAP-Rule" id="MF_01871"/>
    </source>
</evidence>
<comment type="subunit">
    <text evidence="6">Forms a complex with DabB.</text>
</comment>
<sequence length="869" mass="95366">MFQLTRKVKDIIADATSLDLAPEELPRFSASQRRRKLLEAAIDRACRKIAPLWPLKHFVAVNPFLGFTHQSFASTAATLKRVAKTHMLMPRGFYWQAIEAGAVSDADLEAALARASNTTGAPADVAALKEAATSPPEADAPNQAAIATVAEVLDALTDGDRQASLVGFMIDDISRWCAAYFDDGQASWRMPNRHMKPYAAWRAAARYDRNPEAMGVRGFRRAILALPDDPVETIGAAIEKLGIAERAIEDYLHRTLFDIGGWAAYARYLVWNSELYGEPNDTLTQLLAIRVAYGYGLFQARTDAAFSSAWAEAMRIAAATPQDESLNNDTDLTVDLMLQDAYEIAFQRRLVARLHENVKWSKSRETERATLQAAFCIDVRSEIYRRALETVCPQAETVGFAGFFGFPIEYVPIGHSKGGAHCPVLLRPAFVVCEAVRDASEEEEEEILGLRLLRRRASKAWKAFKLSAVSSFAFVESAGLLYAGKILSDSLGLTRVAPHPNLDGLDRSVIERVGPSIEPRIVGGRATGFTDIQRVAMAEAVLKAMSMTENFARLVMLAGHGSTTVNNPHASGLDCGACGGHTGEANARVAATILNDAHVREGLALKGIRIPHDTWFLGAMHDTTTDEVRLYDVENAPTSHSKDIDELKAWLGKAASLARMERSALLGLAGKEMIDAKIVARSRDWSQLRPEWGLAGNAVFIAAPRERTRGLDLGGRAFLHSYDHTKDDGYSVLELIMTAPMVVASWINLQYFGSTANNRVFGSGNKTLHNVVGQIGVLEGNAGDLKVGLPWQSVHNGKRFVHEPLRLNVFIEAPEAAIEAVIRKNDTVRDLVNNRWLHLYSLDDVGDTIRSYRTFGDWRAVTDGTTNSV</sequence>
<evidence type="ECO:0000313" key="7">
    <source>
        <dbReference type="EMBL" id="AZG78929.1"/>
    </source>
</evidence>
<keyword evidence="5 6" id="KW-0472">Membrane</keyword>
<protein>
    <recommendedName>
        <fullName evidence="6">Probable inorganic carbon transporter subunit DabA</fullName>
    </recommendedName>
</protein>
<feature type="binding site" evidence="6">
    <location>
        <position position="378"/>
    </location>
    <ligand>
        <name>Zn(2+)</name>
        <dbReference type="ChEBI" id="CHEBI:29105"/>
    </ligand>
</feature>